<evidence type="ECO:0000313" key="3">
    <source>
        <dbReference type="EMBL" id="MFD1612231.1"/>
    </source>
</evidence>
<comment type="caution">
    <text evidence="3">The sequence shown here is derived from an EMBL/GenBank/DDBJ whole genome shotgun (WGS) entry which is preliminary data.</text>
</comment>
<keyword evidence="4" id="KW-1185">Reference proteome</keyword>
<evidence type="ECO:0000313" key="4">
    <source>
        <dbReference type="Proteomes" id="UP001597115"/>
    </source>
</evidence>
<evidence type="ECO:0000256" key="1">
    <source>
        <dbReference type="SAM" id="Phobius"/>
    </source>
</evidence>
<gene>
    <name evidence="3" type="ORF">ACFSCW_10495</name>
</gene>
<proteinExistence type="predicted"/>
<evidence type="ECO:0000259" key="2">
    <source>
        <dbReference type="Pfam" id="PF07811"/>
    </source>
</evidence>
<accession>A0ABW4I459</accession>
<dbReference type="EMBL" id="JBHUDY010000001">
    <property type="protein sequence ID" value="MFD1612231.1"/>
    <property type="molecule type" value="Genomic_DNA"/>
</dbReference>
<dbReference type="InterPro" id="IPR012495">
    <property type="entry name" value="TadE-like_dom"/>
</dbReference>
<dbReference type="Pfam" id="PF07811">
    <property type="entry name" value="TadE"/>
    <property type="match status" value="1"/>
</dbReference>
<reference evidence="4" key="1">
    <citation type="journal article" date="2019" name="Int. J. Syst. Evol. Microbiol.">
        <title>The Global Catalogue of Microorganisms (GCM) 10K type strain sequencing project: providing services to taxonomists for standard genome sequencing and annotation.</title>
        <authorList>
            <consortium name="The Broad Institute Genomics Platform"/>
            <consortium name="The Broad Institute Genome Sequencing Center for Infectious Disease"/>
            <person name="Wu L."/>
            <person name="Ma J."/>
        </authorList>
    </citation>
    <scope>NUCLEOTIDE SEQUENCE [LARGE SCALE GENOMIC DNA]</scope>
    <source>
        <strain evidence="4">CGMCC 1.16275</strain>
    </source>
</reference>
<keyword evidence="1" id="KW-0472">Membrane</keyword>
<protein>
    <submittedName>
        <fullName evidence="3">TadE/TadG family type IV pilus assembly protein</fullName>
    </submittedName>
</protein>
<name>A0ABW4I459_9SPHN</name>
<keyword evidence="1" id="KW-1133">Transmembrane helix</keyword>
<feature type="domain" description="TadE-like" evidence="2">
    <location>
        <begin position="13"/>
        <end position="55"/>
    </location>
</feature>
<organism evidence="3 4">
    <name type="scientific">Sphingomonas tabacisoli</name>
    <dbReference type="NCBI Taxonomy" id="2249466"/>
    <lineage>
        <taxon>Bacteria</taxon>
        <taxon>Pseudomonadati</taxon>
        <taxon>Pseudomonadota</taxon>
        <taxon>Alphaproteobacteria</taxon>
        <taxon>Sphingomonadales</taxon>
        <taxon>Sphingomonadaceae</taxon>
        <taxon>Sphingomonas</taxon>
    </lineage>
</organism>
<feature type="transmembrane region" description="Helical" evidence="1">
    <location>
        <begin position="20"/>
        <end position="40"/>
    </location>
</feature>
<dbReference type="RefSeq" id="WP_380888990.1">
    <property type="nucleotide sequence ID" value="NZ_JBHUDY010000001.1"/>
</dbReference>
<dbReference type="Proteomes" id="UP001597115">
    <property type="component" value="Unassembled WGS sequence"/>
</dbReference>
<sequence>MTMIRNLLRDRSGSPAVEFAFAAPVLMMFLIGITQLGVLFSATAGMINGVNEGARYATIYPTPTDDQILNRISQRRFMVQSARQTASLAHGTSNGVQYIDITMNYTAPLNFVFFQTPAVTLRQTRRVYLS</sequence>
<keyword evidence="1" id="KW-0812">Transmembrane</keyword>